<evidence type="ECO:0000256" key="4">
    <source>
        <dbReference type="ARBA" id="ARBA00022884"/>
    </source>
</evidence>
<evidence type="ECO:0000313" key="7">
    <source>
        <dbReference type="EMBL" id="GMA97022.1"/>
    </source>
</evidence>
<evidence type="ECO:0000259" key="6">
    <source>
        <dbReference type="PROSITE" id="PS51686"/>
    </source>
</evidence>
<dbReference type="PROSITE" id="PS51686">
    <property type="entry name" value="SAM_MT_RSMB_NOP"/>
    <property type="match status" value="1"/>
</dbReference>
<dbReference type="SUPFAM" id="SSF53335">
    <property type="entry name" value="S-adenosyl-L-methionine-dependent methyltransferases"/>
    <property type="match status" value="1"/>
</dbReference>
<dbReference type="EMBL" id="BSVB01000001">
    <property type="protein sequence ID" value="GMA97022.1"/>
    <property type="molecule type" value="Genomic_DNA"/>
</dbReference>
<evidence type="ECO:0000313" key="8">
    <source>
        <dbReference type="Proteomes" id="UP001157034"/>
    </source>
</evidence>
<evidence type="ECO:0000256" key="2">
    <source>
        <dbReference type="ARBA" id="ARBA00022679"/>
    </source>
</evidence>
<keyword evidence="2 5" id="KW-0808">Transferase</keyword>
<keyword evidence="1 5" id="KW-0489">Methyltransferase</keyword>
<dbReference type="Gene3D" id="3.40.50.150">
    <property type="entry name" value="Vaccinia Virus protein VP39"/>
    <property type="match status" value="1"/>
</dbReference>
<comment type="similarity">
    <text evidence="5">Belongs to the class I-like SAM-binding methyltransferase superfamily. RsmB/NOP family.</text>
</comment>
<feature type="domain" description="SAM-dependent MTase RsmB/NOP-type" evidence="6">
    <location>
        <begin position="1"/>
        <end position="86"/>
    </location>
</feature>
<reference evidence="8" key="1">
    <citation type="journal article" date="2019" name="Int. J. Syst. Evol. Microbiol.">
        <title>The Global Catalogue of Microorganisms (GCM) 10K type strain sequencing project: providing services to taxonomists for standard genome sequencing and annotation.</title>
        <authorList>
            <consortium name="The Broad Institute Genomics Platform"/>
            <consortium name="The Broad Institute Genome Sequencing Center for Infectious Disease"/>
            <person name="Wu L."/>
            <person name="Ma J."/>
        </authorList>
    </citation>
    <scope>NUCLEOTIDE SEQUENCE [LARGE SCALE GENOMIC DNA]</scope>
    <source>
        <strain evidence="8">NBRC 108894</strain>
    </source>
</reference>
<name>A0ABQ6KFC5_9MICO</name>
<comment type="caution">
    <text evidence="7">The sequence shown here is derived from an EMBL/GenBank/DDBJ whole genome shotgun (WGS) entry which is preliminary data.</text>
</comment>
<dbReference type="InterPro" id="IPR049560">
    <property type="entry name" value="MeTrfase_RsmB-F_NOP2_cat"/>
</dbReference>
<dbReference type="InterPro" id="IPR023267">
    <property type="entry name" value="RCMT"/>
</dbReference>
<sequence length="86" mass="8884">MLDAAVVALGPGGLLAYVTCSPHPAETREQVAAVLGRHPGLRAVDTPAVLAGIATRDLGLPASPSAQLWPHRHGTDAMFIQLLRAA</sequence>
<proteinExistence type="inferred from homology"/>
<dbReference type="InterPro" id="IPR001678">
    <property type="entry name" value="MeTrfase_RsmB-F_NOP2_dom"/>
</dbReference>
<feature type="active site" description="Nucleophile" evidence="5">
    <location>
        <position position="20"/>
    </location>
</feature>
<dbReference type="Proteomes" id="UP001157034">
    <property type="component" value="Unassembled WGS sequence"/>
</dbReference>
<gene>
    <name evidence="7" type="ORF">GCM10025881_38460</name>
</gene>
<evidence type="ECO:0000256" key="5">
    <source>
        <dbReference type="PROSITE-ProRule" id="PRU01023"/>
    </source>
</evidence>
<comment type="caution">
    <text evidence="5">Lacks conserved residue(s) required for the propagation of feature annotation.</text>
</comment>
<dbReference type="InterPro" id="IPR029063">
    <property type="entry name" value="SAM-dependent_MTases_sf"/>
</dbReference>
<keyword evidence="4 5" id="KW-0694">RNA-binding</keyword>
<keyword evidence="8" id="KW-1185">Reference proteome</keyword>
<keyword evidence="3 5" id="KW-0949">S-adenosyl-L-methionine</keyword>
<accession>A0ABQ6KFC5</accession>
<organism evidence="7 8">
    <name type="scientific">Pseudolysinimonas kribbensis</name>
    <dbReference type="NCBI Taxonomy" id="433641"/>
    <lineage>
        <taxon>Bacteria</taxon>
        <taxon>Bacillati</taxon>
        <taxon>Actinomycetota</taxon>
        <taxon>Actinomycetes</taxon>
        <taxon>Micrococcales</taxon>
        <taxon>Microbacteriaceae</taxon>
        <taxon>Pseudolysinimonas</taxon>
    </lineage>
</organism>
<evidence type="ECO:0000256" key="1">
    <source>
        <dbReference type="ARBA" id="ARBA00022603"/>
    </source>
</evidence>
<dbReference type="PRINTS" id="PR02008">
    <property type="entry name" value="RCMTFAMILY"/>
</dbReference>
<protein>
    <recommendedName>
        <fullName evidence="6">SAM-dependent MTase RsmB/NOP-type domain-containing protein</fullName>
    </recommendedName>
</protein>
<evidence type="ECO:0000256" key="3">
    <source>
        <dbReference type="ARBA" id="ARBA00022691"/>
    </source>
</evidence>
<dbReference type="Pfam" id="PF01189">
    <property type="entry name" value="Methyltr_RsmB-F"/>
    <property type="match status" value="1"/>
</dbReference>